<accession>A0A2V4B6K2</accession>
<dbReference type="AlphaFoldDB" id="A0A2V4B6K2"/>
<dbReference type="InterPro" id="IPR036890">
    <property type="entry name" value="HATPase_C_sf"/>
</dbReference>
<protein>
    <submittedName>
        <fullName evidence="1">Molecular chaperone Hsp90</fullName>
    </submittedName>
</protein>
<dbReference type="Proteomes" id="UP000249915">
    <property type="component" value="Unassembled WGS sequence"/>
</dbReference>
<sequence>MSPEGSFGIEALRSAVLRAWQDSPTRFTEDTNAEHDLRVGGYRDRLFVELAQNAADAAAAAGTPATVRVTVTGGELRVANTGAPLDARGVAALASLRASGKREGAVGRFGVGFAAVLAVTSAPRVVSRTGGVAFSEDRTRAAAGRDGAVPILRLPWPLPADEAALPDGFDTEVRLPLRPGVDADALLARLRDEVPDLLLALPWLAEIRVGESRWTRGTGADTVELTAPDGRTTRWLTHAGAACVWAVPVDAEGVPEPLEQDVLHAPTPSDERLSLPARLLAAVPVEPSRRRVLPGAQTRQALESAAAAYPGLVRLLAPEHRLALVPAPGFPLSDVDSLLRDAVLARLGAEAWLPGAAGGEVPGERARVLAVDVPGLPDLAAGVLPGLVAAPHCGPGAARTLAAVGATPAGVAELVDALTGIEREPSWWRSLFDVLLAGVEQRTVDTGELGALPVPLADGRTVPGPRGALLLDDADPLGDIGVVGLHVVHPVAAHPLLERLGATRAGPRELLEAPALRDAVERSVEDALSGVDVRPLAETVLRLASAAGAEGLGALALPGRDGWRRADELVLPGAALLEVLDEEALGDEAPLDVLDDDVAARWPHEVLTAAGVLETFPVVDDEDPAGPEHDLPDEDEWWETLPEPPVRVLAVRDLDLVADDAWPATVRLLASRPETWRALSVPGGHTRWWLARAALFDGRAPGEYRLPEADELAGLFDPVPDVGLSSELLLAAGVRGDLTLAGAEDAMLLCERLADPEREIPPGLVLRAHRALASVPADDVDPPTRVRALDGSIAEAADALVLEGPWLLGLWPAARLVAADDYAVARDLADVLDLPLAGDETRAEVGSEGEYVPWSQLPAIVQVADLLGLSLPRGGVLMHDTLVVGERTVPWWYDGRLHAGDAPDALARAFAWAARRWDLRLLVAALLDDPDPAVLLG</sequence>
<organism evidence="1 2">
    <name type="scientific">Prauserella muralis</name>
    <dbReference type="NCBI Taxonomy" id="588067"/>
    <lineage>
        <taxon>Bacteria</taxon>
        <taxon>Bacillati</taxon>
        <taxon>Actinomycetota</taxon>
        <taxon>Actinomycetes</taxon>
        <taxon>Pseudonocardiales</taxon>
        <taxon>Pseudonocardiaceae</taxon>
        <taxon>Prauserella</taxon>
    </lineage>
</organism>
<keyword evidence="2" id="KW-1185">Reference proteome</keyword>
<dbReference type="SUPFAM" id="SSF55874">
    <property type="entry name" value="ATPase domain of HSP90 chaperone/DNA topoisomerase II/histidine kinase"/>
    <property type="match status" value="1"/>
</dbReference>
<comment type="caution">
    <text evidence="1">The sequence shown here is derived from an EMBL/GenBank/DDBJ whole genome shotgun (WGS) entry which is preliminary data.</text>
</comment>
<proteinExistence type="predicted"/>
<dbReference type="RefSeq" id="WP_112278993.1">
    <property type="nucleotide sequence ID" value="NZ_MASW01000001.1"/>
</dbReference>
<reference evidence="1 2" key="1">
    <citation type="submission" date="2016-07" db="EMBL/GenBank/DDBJ databases">
        <title>Draft genome sequence of Prauserella muralis DSM 45305, isolated from a mould-covered wall in an indoor environment.</title>
        <authorList>
            <person name="Ruckert C."/>
            <person name="Albersmeier A."/>
            <person name="Jiang C.-L."/>
            <person name="Jiang Y."/>
            <person name="Kalinowski J."/>
            <person name="Schneider O."/>
            <person name="Winkler A."/>
            <person name="Zotchev S.B."/>
        </authorList>
    </citation>
    <scope>NUCLEOTIDE SEQUENCE [LARGE SCALE GENOMIC DNA]</scope>
    <source>
        <strain evidence="1 2">DSM 45305</strain>
    </source>
</reference>
<dbReference type="NCBIfam" id="NF047352">
    <property type="entry name" value="P_loop_sacsin"/>
    <property type="match status" value="1"/>
</dbReference>
<gene>
    <name evidence="1" type="ORF">BAY60_00615</name>
</gene>
<dbReference type="OrthoDB" id="3201966at2"/>
<evidence type="ECO:0000313" key="2">
    <source>
        <dbReference type="Proteomes" id="UP000249915"/>
    </source>
</evidence>
<dbReference type="EMBL" id="MASW01000001">
    <property type="protein sequence ID" value="PXY30968.1"/>
    <property type="molecule type" value="Genomic_DNA"/>
</dbReference>
<name>A0A2V4B6K2_9PSEU</name>
<evidence type="ECO:0000313" key="1">
    <source>
        <dbReference type="EMBL" id="PXY30968.1"/>
    </source>
</evidence>